<dbReference type="Gramene" id="Solyc10g076435.1.1">
    <property type="protein sequence ID" value="Solyc10g076435.1.1"/>
    <property type="gene ID" value="Solyc10g076435.1"/>
</dbReference>
<feature type="domain" description="Reverse transcriptase Ty1/copia-type" evidence="2">
    <location>
        <begin position="235"/>
        <end position="318"/>
    </location>
</feature>
<dbReference type="PANTHER" id="PTHR11439">
    <property type="entry name" value="GAG-POL-RELATED RETROTRANSPOSON"/>
    <property type="match status" value="1"/>
</dbReference>
<dbReference type="InParanoid" id="A0A3Q7IJS5"/>
<reference evidence="4" key="2">
    <citation type="submission" date="2019-01" db="UniProtKB">
        <authorList>
            <consortium name="EnsemblPlants"/>
        </authorList>
    </citation>
    <scope>IDENTIFICATION</scope>
    <source>
        <strain evidence="4">cv. Heinz 1706</strain>
    </source>
</reference>
<evidence type="ECO:0000313" key="5">
    <source>
        <dbReference type="Proteomes" id="UP000004994"/>
    </source>
</evidence>
<keyword evidence="1" id="KW-0378">Hydrolase</keyword>
<dbReference type="InterPro" id="IPR043502">
    <property type="entry name" value="DNA/RNA_pol_sf"/>
</dbReference>
<dbReference type="InterPro" id="IPR013103">
    <property type="entry name" value="RVT_2"/>
</dbReference>
<keyword evidence="1" id="KW-0064">Aspartyl protease</keyword>
<dbReference type="Pfam" id="PF22936">
    <property type="entry name" value="Pol_BBD"/>
    <property type="match status" value="1"/>
</dbReference>
<dbReference type="EnsemblPlants" id="Solyc10g076435.1.1">
    <property type="protein sequence ID" value="Solyc10g076435.1.1"/>
    <property type="gene ID" value="Solyc10g076435.1"/>
</dbReference>
<keyword evidence="5" id="KW-1185">Reference proteome</keyword>
<dbReference type="Pfam" id="PF07727">
    <property type="entry name" value="RVT_2"/>
    <property type="match status" value="1"/>
</dbReference>
<sequence>MGLNESFSSIRSNILSKKPTVTVNEAYAVAAQEENQRALGVSEKTRDPLTLLAGKSQTYNPRPKKFVPLGTICDHCGFKGHYKSDCYRLVGYPPGFQSKKKGTDGYKNEYKAAEGFRPDFRPNAHFTRNSDDFHDKGKQVEGHMTPPQYQDLVDRMQRAGTSDCVANMSGMASPNSKTSRVHEWIIDSGATHHITPNEETLNTIRRVQGNSSDGVQVPTGSRCDIKGIGNAQVLEDLVILVYVDDLMITGNSQQLIEDAKKTLHSKFKVKDLGQLRYFLGIEVLRSEKGILLNQRKYILELLSTVGLGGSKPASTPMEMNVKLTTFEYDSAVGGVEDPMLSDIHSYQQLVGKLIYVTITRPDICFAVQSVHATSKKVTLGCSIESAQIPQTSTWARSVTARDFITSLTAYCDSDWAACPNTRRSMTGYVIQLGSSLISWKSKKQHTISRSSAEAEYRSMAGTVAEIIWLTGLLKDLRVDITTPLTSPTDKKHSKFDFKKHSKDTTNLDTSGYKKNSQALRVVQ</sequence>
<feature type="domain" description="Retrovirus-related Pol polyprotein from transposon TNT 1-94-like beta-barrel" evidence="3">
    <location>
        <begin position="184"/>
        <end position="233"/>
    </location>
</feature>
<protein>
    <submittedName>
        <fullName evidence="4">Uncharacterized protein</fullName>
    </submittedName>
</protein>
<evidence type="ECO:0000259" key="2">
    <source>
        <dbReference type="Pfam" id="PF07727"/>
    </source>
</evidence>
<accession>A0A3Q7IJS5</accession>
<dbReference type="GO" id="GO:0004190">
    <property type="term" value="F:aspartic-type endopeptidase activity"/>
    <property type="evidence" value="ECO:0007669"/>
    <property type="project" value="UniProtKB-KW"/>
</dbReference>
<dbReference type="InterPro" id="IPR054722">
    <property type="entry name" value="PolX-like_BBD"/>
</dbReference>
<name>A0A3Q7IJS5_SOLLC</name>
<evidence type="ECO:0000256" key="1">
    <source>
        <dbReference type="ARBA" id="ARBA00022750"/>
    </source>
</evidence>
<keyword evidence="1" id="KW-0645">Protease</keyword>
<dbReference type="PANTHER" id="PTHR11439:SF498">
    <property type="entry name" value="DNAK FAMILY PROTEIN"/>
    <property type="match status" value="1"/>
</dbReference>
<dbReference type="SUPFAM" id="SSF56672">
    <property type="entry name" value="DNA/RNA polymerases"/>
    <property type="match status" value="1"/>
</dbReference>
<evidence type="ECO:0000313" key="4">
    <source>
        <dbReference type="EnsemblPlants" id="Solyc10g076435.1.1"/>
    </source>
</evidence>
<dbReference type="Proteomes" id="UP000004994">
    <property type="component" value="Chromosome 10"/>
</dbReference>
<evidence type="ECO:0000259" key="3">
    <source>
        <dbReference type="Pfam" id="PF22936"/>
    </source>
</evidence>
<organism evidence="4">
    <name type="scientific">Solanum lycopersicum</name>
    <name type="common">Tomato</name>
    <name type="synonym">Lycopersicon esculentum</name>
    <dbReference type="NCBI Taxonomy" id="4081"/>
    <lineage>
        <taxon>Eukaryota</taxon>
        <taxon>Viridiplantae</taxon>
        <taxon>Streptophyta</taxon>
        <taxon>Embryophyta</taxon>
        <taxon>Tracheophyta</taxon>
        <taxon>Spermatophyta</taxon>
        <taxon>Magnoliopsida</taxon>
        <taxon>eudicotyledons</taxon>
        <taxon>Gunneridae</taxon>
        <taxon>Pentapetalae</taxon>
        <taxon>asterids</taxon>
        <taxon>lamiids</taxon>
        <taxon>Solanales</taxon>
        <taxon>Solanaceae</taxon>
        <taxon>Solanoideae</taxon>
        <taxon>Solaneae</taxon>
        <taxon>Solanum</taxon>
        <taxon>Solanum subgen. Lycopersicon</taxon>
    </lineage>
</organism>
<reference evidence="4" key="1">
    <citation type="journal article" date="2012" name="Nature">
        <title>The tomato genome sequence provides insights into fleshy fruit evolution.</title>
        <authorList>
            <consortium name="Tomato Genome Consortium"/>
        </authorList>
    </citation>
    <scope>NUCLEOTIDE SEQUENCE [LARGE SCALE GENOMIC DNA]</scope>
    <source>
        <strain evidence="4">cv. Heinz 1706</strain>
    </source>
</reference>
<dbReference type="STRING" id="4081.A0A3Q7IJS5"/>
<proteinExistence type="predicted"/>
<dbReference type="AlphaFoldDB" id="A0A3Q7IJS5"/>
<dbReference type="CDD" id="cd09272">
    <property type="entry name" value="RNase_HI_RT_Ty1"/>
    <property type="match status" value="1"/>
</dbReference>